<dbReference type="InterPro" id="IPR012337">
    <property type="entry name" value="RNaseH-like_sf"/>
</dbReference>
<dbReference type="Proteomes" id="UP000324629">
    <property type="component" value="Unassembled WGS sequence"/>
</dbReference>
<evidence type="ECO:0000313" key="2">
    <source>
        <dbReference type="EMBL" id="KAA3670021.1"/>
    </source>
</evidence>
<dbReference type="Gene3D" id="3.30.420.10">
    <property type="entry name" value="Ribonuclease H-like superfamily/Ribonuclease H"/>
    <property type="match status" value="1"/>
</dbReference>
<dbReference type="PROSITE" id="PS50994">
    <property type="entry name" value="INTEGRASE"/>
    <property type="match status" value="1"/>
</dbReference>
<organism evidence="2 3">
    <name type="scientific">Paragonimus westermani</name>
    <dbReference type="NCBI Taxonomy" id="34504"/>
    <lineage>
        <taxon>Eukaryota</taxon>
        <taxon>Metazoa</taxon>
        <taxon>Spiralia</taxon>
        <taxon>Lophotrochozoa</taxon>
        <taxon>Platyhelminthes</taxon>
        <taxon>Trematoda</taxon>
        <taxon>Digenea</taxon>
        <taxon>Plagiorchiida</taxon>
        <taxon>Troglotremata</taxon>
        <taxon>Troglotrematidae</taxon>
        <taxon>Paragonimus</taxon>
    </lineage>
</organism>
<dbReference type="InterPro" id="IPR036397">
    <property type="entry name" value="RNaseH_sf"/>
</dbReference>
<dbReference type="GO" id="GO:0003676">
    <property type="term" value="F:nucleic acid binding"/>
    <property type="evidence" value="ECO:0007669"/>
    <property type="project" value="InterPro"/>
</dbReference>
<dbReference type="InterPro" id="IPR001584">
    <property type="entry name" value="Integrase_cat-core"/>
</dbReference>
<dbReference type="PANTHER" id="PTHR37984">
    <property type="entry name" value="PROTEIN CBG26694"/>
    <property type="match status" value="1"/>
</dbReference>
<name>A0A5J4N3A8_9TREM</name>
<dbReference type="GO" id="GO:0015074">
    <property type="term" value="P:DNA integration"/>
    <property type="evidence" value="ECO:0007669"/>
    <property type="project" value="InterPro"/>
</dbReference>
<comment type="caution">
    <text evidence="2">The sequence shown here is derived from an EMBL/GenBank/DDBJ whole genome shotgun (WGS) entry which is preliminary data.</text>
</comment>
<evidence type="ECO:0000313" key="3">
    <source>
        <dbReference type="Proteomes" id="UP000324629"/>
    </source>
</evidence>
<keyword evidence="3" id="KW-1185">Reference proteome</keyword>
<dbReference type="PANTHER" id="PTHR37984:SF13">
    <property type="entry name" value="RIBONUCLEASE H"/>
    <property type="match status" value="1"/>
</dbReference>
<proteinExistence type="predicted"/>
<protein>
    <recommendedName>
        <fullName evidence="1">Integrase catalytic domain-containing protein</fullName>
    </recommendedName>
</protein>
<dbReference type="AlphaFoldDB" id="A0A5J4N3A8"/>
<sequence length="133" mass="14739">SANFTQHALGKLFCSKGVLPALVAEIGTHFTAKSVEERIKGLRCRHFFAASPHLQSNGLAENFVRTLKSAIACLTSNLFGEIDQGINNFPTQYRNTTHSVTGESPQILIEFRSLRKVLSVQKRLMLHFSKPAV</sequence>
<feature type="non-terminal residue" evidence="2">
    <location>
        <position position="1"/>
    </location>
</feature>
<gene>
    <name evidence="2" type="ORF">DEA37_0006790</name>
</gene>
<dbReference type="EMBL" id="QNGE01016359">
    <property type="protein sequence ID" value="KAA3670021.1"/>
    <property type="molecule type" value="Genomic_DNA"/>
</dbReference>
<evidence type="ECO:0000259" key="1">
    <source>
        <dbReference type="PROSITE" id="PS50994"/>
    </source>
</evidence>
<dbReference type="InterPro" id="IPR050951">
    <property type="entry name" value="Retrovirus_Pol_polyprotein"/>
</dbReference>
<dbReference type="SUPFAM" id="SSF53098">
    <property type="entry name" value="Ribonuclease H-like"/>
    <property type="match status" value="1"/>
</dbReference>
<reference evidence="2 3" key="1">
    <citation type="journal article" date="2019" name="Gigascience">
        <title>Whole-genome sequence of the oriental lung fluke Paragonimus westermani.</title>
        <authorList>
            <person name="Oey H."/>
            <person name="Zakrzewski M."/>
            <person name="Narain K."/>
            <person name="Devi K.R."/>
            <person name="Agatsuma T."/>
            <person name="Nawaratna S."/>
            <person name="Gobert G.N."/>
            <person name="Jones M.K."/>
            <person name="Ragan M.A."/>
            <person name="McManus D.P."/>
            <person name="Krause L."/>
        </authorList>
    </citation>
    <scope>NUCLEOTIDE SEQUENCE [LARGE SCALE GENOMIC DNA]</scope>
    <source>
        <strain evidence="2 3">IND2009</strain>
    </source>
</reference>
<feature type="domain" description="Integrase catalytic" evidence="1">
    <location>
        <begin position="1"/>
        <end position="113"/>
    </location>
</feature>
<accession>A0A5J4N3A8</accession>